<evidence type="ECO:0000256" key="8">
    <source>
        <dbReference type="SAM" id="Phobius"/>
    </source>
</evidence>
<comment type="caution">
    <text evidence="9">The sequence shown here is derived from an EMBL/GenBank/DDBJ whole genome shotgun (WGS) entry which is preliminary data.</text>
</comment>
<dbReference type="InterPro" id="IPR051906">
    <property type="entry name" value="TolC-like"/>
</dbReference>
<feature type="region of interest" description="Disordered" evidence="7">
    <location>
        <begin position="84"/>
        <end position="104"/>
    </location>
</feature>
<sequence>MNLIRKNNSFFLLTLIIMISFIFIGLEINIQAEEISLPDAINWGLEQNSSLRVIKDEIKTIERNLALIDTEYAPKMSLQANPIIAGNSTKGGDSTSTTTTTTDTTPKISLETSKIFANGLMINSKISVQEEGIFDLENISENINRTISASKTIYPLVPILPAQEKYKAANELLKINQNLQWQKEIKKIDFLESYLNLLRLQENLFLVETNYQYAQEDLDRMLKKIKIGEAGEKQGLEAKIALKTAEINLLQAQNDFNQQKKRWYLDLNLPEGTEVTLREDLPFLEEIKKWIESLELNLEDQGKLMALVVANHYQTKANLLDQENAKKELEWDLTKNKPQINLYGAYDIKDNSWGVGIDLSYNIFDGGTKKLENEAYQVNLINLEDAYLQTVAELRLELVNLINLSTVGNLNLEEKVLSYQQAELEKESYQIQLKQGLISASEFKYQELNWQETEINLKSARDEVFIAKLRLAQFLGFRKSS</sequence>
<evidence type="ECO:0008006" key="11">
    <source>
        <dbReference type="Google" id="ProtNLM"/>
    </source>
</evidence>
<dbReference type="GO" id="GO:0015288">
    <property type="term" value="F:porin activity"/>
    <property type="evidence" value="ECO:0007669"/>
    <property type="project" value="TreeGrafter"/>
</dbReference>
<accession>A0A1J5GR05</accession>
<comment type="subcellular location">
    <subcellularLocation>
        <location evidence="1">Cell outer membrane</location>
    </subcellularLocation>
</comment>
<evidence type="ECO:0000256" key="1">
    <source>
        <dbReference type="ARBA" id="ARBA00004442"/>
    </source>
</evidence>
<dbReference type="STRING" id="1805029.AUK42_00850"/>
<keyword evidence="5" id="KW-0998">Cell outer membrane</keyword>
<evidence type="ECO:0000256" key="7">
    <source>
        <dbReference type="SAM" id="MobiDB-lite"/>
    </source>
</evidence>
<keyword evidence="2" id="KW-1134">Transmembrane beta strand</keyword>
<keyword evidence="6" id="KW-0175">Coiled coil</keyword>
<reference evidence="9 10" key="1">
    <citation type="journal article" date="2016" name="Environ. Microbiol.">
        <title>Genomic resolution of a cold subsurface aquifer community provides metabolic insights for novel microbes adapted to high CO concentrations.</title>
        <authorList>
            <person name="Probst A.J."/>
            <person name="Castelle C.J."/>
            <person name="Singh A."/>
            <person name="Brown C.T."/>
            <person name="Anantharaman K."/>
            <person name="Sharon I."/>
            <person name="Hug L.A."/>
            <person name="Burstein D."/>
            <person name="Emerson J.B."/>
            <person name="Thomas B.C."/>
            <person name="Banfield J.F."/>
        </authorList>
    </citation>
    <scope>NUCLEOTIDE SEQUENCE [LARGE SCALE GENOMIC DNA]</scope>
    <source>
        <strain evidence="9">CG2_30_33_13</strain>
    </source>
</reference>
<organism evidence="9 10">
    <name type="scientific">Candidatus Infernicultor aquiphilus</name>
    <dbReference type="NCBI Taxonomy" id="1805029"/>
    <lineage>
        <taxon>Bacteria</taxon>
        <taxon>Pseudomonadati</taxon>
        <taxon>Atribacterota</taxon>
        <taxon>Candidatus Phoenicimicrobiia</taxon>
        <taxon>Candidatus Pheonicimicrobiales</taxon>
        <taxon>Candidatus Phoenicimicrobiaceae</taxon>
        <taxon>Candidatus Infernicultor</taxon>
    </lineage>
</organism>
<keyword evidence="4 8" id="KW-0472">Membrane</keyword>
<dbReference type="AlphaFoldDB" id="A0A1J5GR05"/>
<keyword evidence="3 8" id="KW-0812">Transmembrane</keyword>
<evidence type="ECO:0000256" key="3">
    <source>
        <dbReference type="ARBA" id="ARBA00022692"/>
    </source>
</evidence>
<proteinExistence type="predicted"/>
<keyword evidence="8" id="KW-1133">Transmembrane helix</keyword>
<gene>
    <name evidence="9" type="ORF">AUK42_00850</name>
</gene>
<evidence type="ECO:0000256" key="6">
    <source>
        <dbReference type="SAM" id="Coils"/>
    </source>
</evidence>
<dbReference type="EMBL" id="MNYY01000017">
    <property type="protein sequence ID" value="OIP74723.1"/>
    <property type="molecule type" value="Genomic_DNA"/>
</dbReference>
<dbReference type="PANTHER" id="PTHR30026">
    <property type="entry name" value="OUTER MEMBRANE PROTEIN TOLC"/>
    <property type="match status" value="1"/>
</dbReference>
<feature type="coiled-coil region" evidence="6">
    <location>
        <begin position="233"/>
        <end position="262"/>
    </location>
</feature>
<evidence type="ECO:0000256" key="5">
    <source>
        <dbReference type="ARBA" id="ARBA00023237"/>
    </source>
</evidence>
<dbReference type="GO" id="GO:0009279">
    <property type="term" value="C:cell outer membrane"/>
    <property type="evidence" value="ECO:0007669"/>
    <property type="project" value="UniProtKB-SubCell"/>
</dbReference>
<feature type="transmembrane region" description="Helical" evidence="8">
    <location>
        <begin position="9"/>
        <end position="26"/>
    </location>
</feature>
<dbReference type="Proteomes" id="UP000182763">
    <property type="component" value="Unassembled WGS sequence"/>
</dbReference>
<evidence type="ECO:0000313" key="9">
    <source>
        <dbReference type="EMBL" id="OIP74723.1"/>
    </source>
</evidence>
<feature type="compositionally biased region" description="Low complexity" evidence="7">
    <location>
        <begin position="93"/>
        <end position="104"/>
    </location>
</feature>
<name>A0A1J5GR05_9BACT</name>
<dbReference type="GO" id="GO:1990281">
    <property type="term" value="C:efflux pump complex"/>
    <property type="evidence" value="ECO:0007669"/>
    <property type="project" value="TreeGrafter"/>
</dbReference>
<dbReference type="PANTHER" id="PTHR30026:SF20">
    <property type="entry name" value="OUTER MEMBRANE PROTEIN TOLC"/>
    <property type="match status" value="1"/>
</dbReference>
<evidence type="ECO:0000256" key="2">
    <source>
        <dbReference type="ARBA" id="ARBA00022452"/>
    </source>
</evidence>
<protein>
    <recommendedName>
        <fullName evidence="11">Transporter</fullName>
    </recommendedName>
</protein>
<dbReference type="Gene3D" id="1.20.1600.10">
    <property type="entry name" value="Outer membrane efflux proteins (OEP)"/>
    <property type="match status" value="1"/>
</dbReference>
<dbReference type="GO" id="GO:0015562">
    <property type="term" value="F:efflux transmembrane transporter activity"/>
    <property type="evidence" value="ECO:0007669"/>
    <property type="project" value="InterPro"/>
</dbReference>
<evidence type="ECO:0000256" key="4">
    <source>
        <dbReference type="ARBA" id="ARBA00023136"/>
    </source>
</evidence>
<evidence type="ECO:0000313" key="10">
    <source>
        <dbReference type="Proteomes" id="UP000182763"/>
    </source>
</evidence>
<dbReference type="SUPFAM" id="SSF56954">
    <property type="entry name" value="Outer membrane efflux proteins (OEP)"/>
    <property type="match status" value="1"/>
</dbReference>